<protein>
    <submittedName>
        <fullName evidence="2">Alpha-E domain-containing protein</fullName>
    </submittedName>
</protein>
<feature type="domain" description="DUF403" evidence="1">
    <location>
        <begin position="1"/>
        <end position="310"/>
    </location>
</feature>
<evidence type="ECO:0000259" key="1">
    <source>
        <dbReference type="Pfam" id="PF04168"/>
    </source>
</evidence>
<evidence type="ECO:0000313" key="2">
    <source>
        <dbReference type="EMBL" id="QSI76979.1"/>
    </source>
</evidence>
<organism evidence="2 3">
    <name type="scientific">Niveibacterium microcysteis</name>
    <dbReference type="NCBI Taxonomy" id="2811415"/>
    <lineage>
        <taxon>Bacteria</taxon>
        <taxon>Pseudomonadati</taxon>
        <taxon>Pseudomonadota</taxon>
        <taxon>Betaproteobacteria</taxon>
        <taxon>Rhodocyclales</taxon>
        <taxon>Rhodocyclaceae</taxon>
        <taxon>Niveibacterium</taxon>
    </lineage>
</organism>
<dbReference type="InterPro" id="IPR007296">
    <property type="entry name" value="DUF403"/>
</dbReference>
<evidence type="ECO:0000313" key="3">
    <source>
        <dbReference type="Proteomes" id="UP000663570"/>
    </source>
</evidence>
<dbReference type="PANTHER" id="PTHR34595:SF7">
    <property type="entry name" value="SLL1039 PROTEIN"/>
    <property type="match status" value="1"/>
</dbReference>
<gene>
    <name evidence="2" type="ORF">JY500_21455</name>
</gene>
<dbReference type="Pfam" id="PF04168">
    <property type="entry name" value="Alpha-E"/>
    <property type="match status" value="1"/>
</dbReference>
<dbReference type="RefSeq" id="WP_172202263.1">
    <property type="nucleotide sequence ID" value="NZ_CP071060.1"/>
</dbReference>
<sequence>MLSRTADHVYWMARYMERAENLARILDVHHRMSLLPQSAGEIERQWTATLDIMGMLGAYRAQHDVIDTDTVMHFLMFDRDNPSSIVSCLRAARENAHTVRGTLTSELWEAINATWLKVNDFAPSRLAETGPTEFFDWVKYRSHLSRGVTVGTMLRDEAFHFTRLGTFIERADNTLRILDVKYHLLRGAHTPNDAAVDYYQWSALLHSVSAFEIYRRVYRDQITPSRVAELLLLRPDMPRSLAYCMREVYGLLQAVANGRSAETQRRAGEFEASLRFGRIEELMRDGLHPYLDSALERILDLGQRISDDFLVPVTT</sequence>
<accession>A0ABX7M6D3</accession>
<name>A0ABX7M6D3_9RHOO</name>
<dbReference type="EMBL" id="CP071060">
    <property type="protein sequence ID" value="QSI76979.1"/>
    <property type="molecule type" value="Genomic_DNA"/>
</dbReference>
<dbReference type="InterPro" id="IPR051680">
    <property type="entry name" value="ATP-dep_Glu-Cys_Ligase-2"/>
</dbReference>
<keyword evidence="3" id="KW-1185">Reference proteome</keyword>
<proteinExistence type="predicted"/>
<reference evidence="2 3" key="1">
    <citation type="submission" date="2021-02" db="EMBL/GenBank/DDBJ databases">
        <title>Niveibacterium changnyeongensis HC41.</title>
        <authorList>
            <person name="Kang M."/>
        </authorList>
    </citation>
    <scope>NUCLEOTIDE SEQUENCE [LARGE SCALE GENOMIC DNA]</scope>
    <source>
        <strain evidence="2 3">HC41</strain>
    </source>
</reference>
<dbReference type="PANTHER" id="PTHR34595">
    <property type="entry name" value="BLR5612 PROTEIN"/>
    <property type="match status" value="1"/>
</dbReference>
<dbReference type="Proteomes" id="UP000663570">
    <property type="component" value="Chromosome"/>
</dbReference>